<organism evidence="1 2">
    <name type="scientific">Sphingobacterium suaedae</name>
    <dbReference type="NCBI Taxonomy" id="1686402"/>
    <lineage>
        <taxon>Bacteria</taxon>
        <taxon>Pseudomonadati</taxon>
        <taxon>Bacteroidota</taxon>
        <taxon>Sphingobacteriia</taxon>
        <taxon>Sphingobacteriales</taxon>
        <taxon>Sphingobacteriaceae</taxon>
        <taxon>Sphingobacterium</taxon>
    </lineage>
</organism>
<gene>
    <name evidence="1" type="ORF">ACFSR5_17800</name>
</gene>
<reference evidence="2" key="1">
    <citation type="journal article" date="2019" name="Int. J. Syst. Evol. Microbiol.">
        <title>The Global Catalogue of Microorganisms (GCM) 10K type strain sequencing project: providing services to taxonomists for standard genome sequencing and annotation.</title>
        <authorList>
            <consortium name="The Broad Institute Genomics Platform"/>
            <consortium name="The Broad Institute Genome Sequencing Center for Infectious Disease"/>
            <person name="Wu L."/>
            <person name="Ma J."/>
        </authorList>
    </citation>
    <scope>NUCLEOTIDE SEQUENCE [LARGE SCALE GENOMIC DNA]</scope>
    <source>
        <strain evidence="2">KCTC 42662</strain>
    </source>
</reference>
<proteinExistence type="predicted"/>
<evidence type="ECO:0000313" key="1">
    <source>
        <dbReference type="EMBL" id="MFD2549508.1"/>
    </source>
</evidence>
<evidence type="ECO:0000313" key="2">
    <source>
        <dbReference type="Proteomes" id="UP001597545"/>
    </source>
</evidence>
<dbReference type="RefSeq" id="WP_380905825.1">
    <property type="nucleotide sequence ID" value="NZ_JBHUEG010000012.1"/>
</dbReference>
<comment type="caution">
    <text evidence="1">The sequence shown here is derived from an EMBL/GenBank/DDBJ whole genome shotgun (WGS) entry which is preliminary data.</text>
</comment>
<dbReference type="EMBL" id="JBHULR010000015">
    <property type="protein sequence ID" value="MFD2549508.1"/>
    <property type="molecule type" value="Genomic_DNA"/>
</dbReference>
<keyword evidence="2" id="KW-1185">Reference proteome</keyword>
<accession>A0ABW5KME3</accession>
<dbReference type="Proteomes" id="UP001597545">
    <property type="component" value="Unassembled WGS sequence"/>
</dbReference>
<name>A0ABW5KME3_9SPHI</name>
<protein>
    <submittedName>
        <fullName evidence="1">Uncharacterized protein</fullName>
    </submittedName>
</protein>
<sequence length="57" mass="6566">MSLQLEVLAECKGVHRRWNLMEALGKLSKLHLRPKLLDEWASPIPYGNIKVNVADPW</sequence>